<organism evidence="5 6">
    <name type="scientific">Citrullus colocynthis</name>
    <name type="common">colocynth</name>
    <dbReference type="NCBI Taxonomy" id="252529"/>
    <lineage>
        <taxon>Eukaryota</taxon>
        <taxon>Viridiplantae</taxon>
        <taxon>Streptophyta</taxon>
        <taxon>Embryophyta</taxon>
        <taxon>Tracheophyta</taxon>
        <taxon>Spermatophyta</taxon>
        <taxon>Magnoliopsida</taxon>
        <taxon>eudicotyledons</taxon>
        <taxon>Gunneridae</taxon>
        <taxon>Pentapetalae</taxon>
        <taxon>rosids</taxon>
        <taxon>fabids</taxon>
        <taxon>Cucurbitales</taxon>
        <taxon>Cucurbitaceae</taxon>
        <taxon>Benincaseae</taxon>
        <taxon>Citrullus</taxon>
    </lineage>
</organism>
<dbReference type="EMBL" id="OZ021735">
    <property type="protein sequence ID" value="CAK9310239.1"/>
    <property type="molecule type" value="Genomic_DNA"/>
</dbReference>
<evidence type="ECO:0000256" key="4">
    <source>
        <dbReference type="SAM" id="SignalP"/>
    </source>
</evidence>
<evidence type="ECO:0000256" key="3">
    <source>
        <dbReference type="SAM" id="MobiDB-lite"/>
    </source>
</evidence>
<reference evidence="5 6" key="1">
    <citation type="submission" date="2024-03" db="EMBL/GenBank/DDBJ databases">
        <authorList>
            <person name="Gkanogiannis A."/>
            <person name="Becerra Lopez-Lavalle L."/>
        </authorList>
    </citation>
    <scope>NUCLEOTIDE SEQUENCE [LARGE SCALE GENOMIC DNA]</scope>
</reference>
<dbReference type="SUPFAM" id="SSF50978">
    <property type="entry name" value="WD40 repeat-like"/>
    <property type="match status" value="1"/>
</dbReference>
<accession>A0ABP0XQK7</accession>
<evidence type="ECO:0008006" key="7">
    <source>
        <dbReference type="Google" id="ProtNLM"/>
    </source>
</evidence>
<dbReference type="InterPro" id="IPR042627">
    <property type="entry name" value="FBXW2"/>
</dbReference>
<proteinExistence type="predicted"/>
<evidence type="ECO:0000313" key="5">
    <source>
        <dbReference type="EMBL" id="CAK9310239.1"/>
    </source>
</evidence>
<keyword evidence="4" id="KW-0732">Signal</keyword>
<dbReference type="PANTHER" id="PTHR44436">
    <property type="entry name" value="F-BOX/WD REPEAT-CONTAINING PROTEIN 2"/>
    <property type="match status" value="1"/>
</dbReference>
<evidence type="ECO:0000256" key="1">
    <source>
        <dbReference type="ARBA" id="ARBA00022574"/>
    </source>
</evidence>
<keyword evidence="2" id="KW-0677">Repeat</keyword>
<dbReference type="Proteomes" id="UP001642487">
    <property type="component" value="Chromosome 1"/>
</dbReference>
<name>A0ABP0XQK7_9ROSI</name>
<feature type="chain" id="PRO_5046340570" description="F-box/WD-40 repeat-containing protein At3g52030" evidence="4">
    <location>
        <begin position="25"/>
        <end position="450"/>
    </location>
</feature>
<dbReference type="SMART" id="SM00320">
    <property type="entry name" value="WD40"/>
    <property type="match status" value="6"/>
</dbReference>
<feature type="compositionally biased region" description="Pro residues" evidence="3">
    <location>
        <begin position="34"/>
        <end position="45"/>
    </location>
</feature>
<dbReference type="PANTHER" id="PTHR44436:SF1">
    <property type="entry name" value="F-BOX_WD REPEAT-CONTAINING PROTEIN 2"/>
    <property type="match status" value="1"/>
</dbReference>
<keyword evidence="1" id="KW-0853">WD repeat</keyword>
<keyword evidence="6" id="KW-1185">Reference proteome</keyword>
<sequence length="450" mass="50467">MSPKPTQILLQVATGLLLQTSAFCFNPSPSVKPPPVIAGMTPPPAADRSSKRRRSDVDAKPVHSLSHDILNYAIYKSEILRTFCLRYQKQETNSASTSEVSFSLEKPLVECLEEIGMERHKLALEEGRIRVSQWIGHSVRAEQCRMKMGLILTGVGDKVMRLWSPENFRCLEEYSIPEKVPLIDFDFDVGKIVGLVGRQLCIWSRSGKRSIFPSRECTFVKGLCMRYFDAEAVVGSEDGTAHIFDMYSRRCSRIMRMLPGPVTCLCVSDDQLILGGSLLGNIGVSGLRSDQRVAMLRSRNTVGIRTLCYNDSTHLVFAGSTAGHVYCWDLRTMKSLWESRVSPNVVYSLQHLQNDKSSLAVGGIDGILRILDQNTGTVRSCCITDRRLLSTYQNGLEVVEERIGKRLSDETPIDAINRRNRPSITSLAVGMNKIVTTHNDKFIRLWKFQS</sequence>
<evidence type="ECO:0000313" key="6">
    <source>
        <dbReference type="Proteomes" id="UP001642487"/>
    </source>
</evidence>
<dbReference type="InterPro" id="IPR001680">
    <property type="entry name" value="WD40_rpt"/>
</dbReference>
<feature type="signal peptide" evidence="4">
    <location>
        <begin position="1"/>
        <end position="24"/>
    </location>
</feature>
<gene>
    <name evidence="5" type="ORF">CITCOLO1_LOCUS1857</name>
</gene>
<protein>
    <recommendedName>
        <fullName evidence="7">F-box/WD-40 repeat-containing protein At3g52030</fullName>
    </recommendedName>
</protein>
<dbReference type="InterPro" id="IPR015943">
    <property type="entry name" value="WD40/YVTN_repeat-like_dom_sf"/>
</dbReference>
<dbReference type="InterPro" id="IPR036322">
    <property type="entry name" value="WD40_repeat_dom_sf"/>
</dbReference>
<feature type="region of interest" description="Disordered" evidence="3">
    <location>
        <begin position="34"/>
        <end position="60"/>
    </location>
</feature>
<dbReference type="Gene3D" id="2.130.10.10">
    <property type="entry name" value="YVTN repeat-like/Quinoprotein amine dehydrogenase"/>
    <property type="match status" value="1"/>
</dbReference>
<evidence type="ECO:0000256" key="2">
    <source>
        <dbReference type="ARBA" id="ARBA00022737"/>
    </source>
</evidence>